<protein>
    <submittedName>
        <fullName evidence="6">SMP-30/gluconolactonase/LRE family protein</fullName>
    </submittedName>
</protein>
<feature type="binding site" evidence="4">
    <location>
        <position position="213"/>
    </location>
    <ligand>
        <name>a divalent metal cation</name>
        <dbReference type="ChEBI" id="CHEBI:60240"/>
    </ligand>
</feature>
<dbReference type="SUPFAM" id="SSF63829">
    <property type="entry name" value="Calcium-dependent phosphotriesterase"/>
    <property type="match status" value="1"/>
</dbReference>
<keyword evidence="4" id="KW-0862">Zinc</keyword>
<evidence type="ECO:0000256" key="4">
    <source>
        <dbReference type="PIRSR" id="PIRSR605511-2"/>
    </source>
</evidence>
<proteinExistence type="inferred from homology"/>
<feature type="domain" description="SMP-30/Gluconolactonase/LRE-like region" evidence="5">
    <location>
        <begin position="17"/>
        <end position="272"/>
    </location>
</feature>
<organism evidence="6 7">
    <name type="scientific">Aeromicrobium ginsengisoli</name>
    <dbReference type="NCBI Taxonomy" id="363867"/>
    <lineage>
        <taxon>Bacteria</taxon>
        <taxon>Bacillati</taxon>
        <taxon>Actinomycetota</taxon>
        <taxon>Actinomycetes</taxon>
        <taxon>Propionibacteriales</taxon>
        <taxon>Nocardioidaceae</taxon>
        <taxon>Aeromicrobium</taxon>
    </lineage>
</organism>
<dbReference type="InterPro" id="IPR005511">
    <property type="entry name" value="SMP-30"/>
</dbReference>
<feature type="binding site" evidence="4">
    <location>
        <position position="101"/>
    </location>
    <ligand>
        <name>substrate</name>
    </ligand>
</feature>
<keyword evidence="2" id="KW-0378">Hydrolase</keyword>
<comment type="caution">
    <text evidence="6">The sequence shown here is derived from an EMBL/GenBank/DDBJ whole genome shotgun (WGS) entry which is preliminary data.</text>
</comment>
<evidence type="ECO:0000256" key="2">
    <source>
        <dbReference type="ARBA" id="ARBA00022801"/>
    </source>
</evidence>
<feature type="binding site" evidence="4">
    <location>
        <position position="151"/>
    </location>
    <ligand>
        <name>a divalent metal cation</name>
        <dbReference type="ChEBI" id="CHEBI:60240"/>
    </ligand>
</feature>
<dbReference type="InterPro" id="IPR051262">
    <property type="entry name" value="SMP-30/CGR1_Lactonase"/>
</dbReference>
<dbReference type="RefSeq" id="WP_149688347.1">
    <property type="nucleotide sequence ID" value="NZ_SDPQ02000001.1"/>
</dbReference>
<comment type="similarity">
    <text evidence="1">Belongs to the SMP-30/CGR1 family.</text>
</comment>
<dbReference type="OrthoDB" id="2633250at2"/>
<feature type="active site" description="Proton donor/acceptor" evidence="3">
    <location>
        <position position="213"/>
    </location>
</feature>
<feature type="binding site" evidence="4">
    <location>
        <position position="119"/>
    </location>
    <ligand>
        <name>substrate</name>
    </ligand>
</feature>
<accession>A0A5M4FKJ9</accession>
<dbReference type="Proteomes" id="UP000380867">
    <property type="component" value="Unassembled WGS sequence"/>
</dbReference>
<dbReference type="InterPro" id="IPR011042">
    <property type="entry name" value="6-blade_b-propeller_TolB-like"/>
</dbReference>
<dbReference type="EMBL" id="SDPQ02000001">
    <property type="protein sequence ID" value="KAA1400253.1"/>
    <property type="molecule type" value="Genomic_DNA"/>
</dbReference>
<sequence length="297" mass="31695">MTRPAWQQLGPLGAFYECPRWHDGRWWVSDFYDDRVVTLDEDGGSEVVLTLHEDHPGGLGWLPDGSLLVVEMLAQRIRRVAPDGISTLHADLAAYCGGPANDMVVAADGTAYVGNFGFDLNGGEEFVPADLLRVRPDGSVHVAASELWFPNGSVITDGGRTLIVGETFASRHSAFTIEPDGSLTDRRTWAQVAPTTAVAPVAEMVAQVDYAPDGCAIDAAGHLWVADSLHQRCVRIDDTGTILEQLDLPGGLSAFACALGGPDGRTLLVTAAPDFNPEARRVAPESVLLTHRVSTAA</sequence>
<dbReference type="PANTHER" id="PTHR47572:SF4">
    <property type="entry name" value="LACTONASE DRP35"/>
    <property type="match status" value="1"/>
</dbReference>
<keyword evidence="4" id="KW-0479">Metal-binding</keyword>
<evidence type="ECO:0000313" key="7">
    <source>
        <dbReference type="Proteomes" id="UP000380867"/>
    </source>
</evidence>
<name>A0A5M4FKJ9_9ACTN</name>
<dbReference type="PANTHER" id="PTHR47572">
    <property type="entry name" value="LIPOPROTEIN-RELATED"/>
    <property type="match status" value="1"/>
</dbReference>
<gene>
    <name evidence="6" type="ORF">ESP70_005885</name>
</gene>
<dbReference type="Pfam" id="PF08450">
    <property type="entry name" value="SGL"/>
    <property type="match status" value="1"/>
</dbReference>
<evidence type="ECO:0000256" key="3">
    <source>
        <dbReference type="PIRSR" id="PIRSR605511-1"/>
    </source>
</evidence>
<dbReference type="GO" id="GO:0016787">
    <property type="term" value="F:hydrolase activity"/>
    <property type="evidence" value="ECO:0007669"/>
    <property type="project" value="UniProtKB-KW"/>
</dbReference>
<keyword evidence="7" id="KW-1185">Reference proteome</keyword>
<evidence type="ECO:0000256" key="1">
    <source>
        <dbReference type="ARBA" id="ARBA00008853"/>
    </source>
</evidence>
<dbReference type="AlphaFoldDB" id="A0A5M4FKJ9"/>
<dbReference type="Gene3D" id="2.120.10.30">
    <property type="entry name" value="TolB, C-terminal domain"/>
    <property type="match status" value="1"/>
</dbReference>
<comment type="cofactor">
    <cofactor evidence="4">
        <name>Zn(2+)</name>
        <dbReference type="ChEBI" id="CHEBI:29105"/>
    </cofactor>
    <text evidence="4">Binds 1 divalent metal cation per subunit.</text>
</comment>
<dbReference type="GO" id="GO:0046872">
    <property type="term" value="F:metal ion binding"/>
    <property type="evidence" value="ECO:0007669"/>
    <property type="project" value="UniProtKB-KW"/>
</dbReference>
<dbReference type="InterPro" id="IPR013658">
    <property type="entry name" value="SGL"/>
</dbReference>
<evidence type="ECO:0000259" key="5">
    <source>
        <dbReference type="Pfam" id="PF08450"/>
    </source>
</evidence>
<evidence type="ECO:0000313" key="6">
    <source>
        <dbReference type="EMBL" id="KAA1400253.1"/>
    </source>
</evidence>
<dbReference type="PRINTS" id="PR01790">
    <property type="entry name" value="SMP30FAMILY"/>
</dbReference>
<reference evidence="6" key="1">
    <citation type="submission" date="2019-09" db="EMBL/GenBank/DDBJ databases">
        <authorList>
            <person name="Li J."/>
        </authorList>
    </citation>
    <scope>NUCLEOTIDE SEQUENCE [LARGE SCALE GENOMIC DNA]</scope>
    <source>
        <strain evidence="6">JCM 14732</strain>
    </source>
</reference>